<dbReference type="AlphaFoldDB" id="A0A919N1V2"/>
<feature type="transmembrane region" description="Helical" evidence="2">
    <location>
        <begin position="76"/>
        <end position="98"/>
    </location>
</feature>
<proteinExistence type="predicted"/>
<protein>
    <recommendedName>
        <fullName evidence="3">CARDB domain-containing protein</fullName>
    </recommendedName>
</protein>
<keyword evidence="2" id="KW-0812">Transmembrane</keyword>
<dbReference type="InterPro" id="IPR011635">
    <property type="entry name" value="CARDB"/>
</dbReference>
<reference evidence="4" key="1">
    <citation type="submission" date="2021-01" db="EMBL/GenBank/DDBJ databases">
        <title>Whole genome shotgun sequence of Actinoplanes rishiriensis NBRC 108556.</title>
        <authorList>
            <person name="Komaki H."/>
            <person name="Tamura T."/>
        </authorList>
    </citation>
    <scope>NUCLEOTIDE SEQUENCE</scope>
    <source>
        <strain evidence="4">NBRC 108556</strain>
    </source>
</reference>
<name>A0A919N1V2_9ACTN</name>
<evidence type="ECO:0000259" key="3">
    <source>
        <dbReference type="Pfam" id="PF07705"/>
    </source>
</evidence>
<comment type="caution">
    <text evidence="4">The sequence shown here is derived from an EMBL/GenBank/DDBJ whole genome shotgun (WGS) entry which is preliminary data.</text>
</comment>
<organism evidence="4 5">
    <name type="scientific">Paractinoplanes rishiriensis</name>
    <dbReference type="NCBI Taxonomy" id="1050105"/>
    <lineage>
        <taxon>Bacteria</taxon>
        <taxon>Bacillati</taxon>
        <taxon>Actinomycetota</taxon>
        <taxon>Actinomycetes</taxon>
        <taxon>Micromonosporales</taxon>
        <taxon>Micromonosporaceae</taxon>
        <taxon>Paractinoplanes</taxon>
    </lineage>
</organism>
<gene>
    <name evidence="4" type="ORF">Ari01nite_98900</name>
</gene>
<feature type="region of interest" description="Disordered" evidence="1">
    <location>
        <begin position="104"/>
        <end position="126"/>
    </location>
</feature>
<evidence type="ECO:0000313" key="4">
    <source>
        <dbReference type="EMBL" id="GIF02426.1"/>
    </source>
</evidence>
<keyword evidence="5" id="KW-1185">Reference proteome</keyword>
<feature type="domain" description="CARDB" evidence="3">
    <location>
        <begin position="254"/>
        <end position="332"/>
    </location>
</feature>
<keyword evidence="2" id="KW-1133">Transmembrane helix</keyword>
<accession>A0A919N1V2</accession>
<evidence type="ECO:0000256" key="2">
    <source>
        <dbReference type="SAM" id="Phobius"/>
    </source>
</evidence>
<feature type="transmembrane region" description="Helical" evidence="2">
    <location>
        <begin position="21"/>
        <end position="38"/>
    </location>
</feature>
<dbReference type="EMBL" id="BOMV01000139">
    <property type="protein sequence ID" value="GIF02426.1"/>
    <property type="molecule type" value="Genomic_DNA"/>
</dbReference>
<feature type="transmembrane region" description="Helical" evidence="2">
    <location>
        <begin position="50"/>
        <end position="70"/>
    </location>
</feature>
<keyword evidence="2" id="KW-0472">Membrane</keyword>
<dbReference type="Pfam" id="PF07705">
    <property type="entry name" value="CARDB"/>
    <property type="match status" value="1"/>
</dbReference>
<dbReference type="Proteomes" id="UP000636960">
    <property type="component" value="Unassembled WGS sequence"/>
</dbReference>
<evidence type="ECO:0000313" key="5">
    <source>
        <dbReference type="Proteomes" id="UP000636960"/>
    </source>
</evidence>
<evidence type="ECO:0000256" key="1">
    <source>
        <dbReference type="SAM" id="MobiDB-lite"/>
    </source>
</evidence>
<sequence>MSSIDMQASASATTPTTARDAAFATGISIIGAICGTVLTATFEGSPGQKLTGAIIGAVVATLFSVTGPYLHVRAAVGVVVTGAALLLTYSGAAVADGFTGKTTYPRIESTPTPTPSPTPSTSSAGPDETCEGSLCLSVPQEQQLCAAAGCHASIVIANTGSRPLRINEIEIEGPAAQTFRHSGDCANQTVKAGRTCTVVVTVVAEPTGTATLVIHQNLAGPATQVTLVPSGTADRRPNFRMSTKATCSISTIGSDRFTIRTAVRNDGPGGFEGSVPVRVAETGGQTREFAATIDAVVLSIPTDLSSADGTHTFTLTVDPDHEVDEADETNNIRRITATVPQGPSGTSDVPCTPS</sequence>
<dbReference type="Gene3D" id="2.60.40.10">
    <property type="entry name" value="Immunoglobulins"/>
    <property type="match status" value="2"/>
</dbReference>
<dbReference type="GO" id="GO:0005975">
    <property type="term" value="P:carbohydrate metabolic process"/>
    <property type="evidence" value="ECO:0007669"/>
    <property type="project" value="UniProtKB-ARBA"/>
</dbReference>
<dbReference type="InterPro" id="IPR013783">
    <property type="entry name" value="Ig-like_fold"/>
</dbReference>